<keyword evidence="1" id="KW-0472">Membrane</keyword>
<feature type="transmembrane region" description="Helical" evidence="1">
    <location>
        <begin position="92"/>
        <end position="116"/>
    </location>
</feature>
<dbReference type="EMBL" id="KN818312">
    <property type="protein sequence ID" value="KIL59642.1"/>
    <property type="molecule type" value="Genomic_DNA"/>
</dbReference>
<gene>
    <name evidence="2" type="ORF">M378DRAFT_26896</name>
</gene>
<keyword evidence="1" id="KW-1133">Transmembrane helix</keyword>
<feature type="transmembrane region" description="Helical" evidence="1">
    <location>
        <begin position="262"/>
        <end position="279"/>
    </location>
</feature>
<dbReference type="InParanoid" id="A0A0C2WE46"/>
<feature type="transmembrane region" description="Helical" evidence="1">
    <location>
        <begin position="65"/>
        <end position="86"/>
    </location>
</feature>
<evidence type="ECO:0000313" key="2">
    <source>
        <dbReference type="EMBL" id="KIL59642.1"/>
    </source>
</evidence>
<protein>
    <submittedName>
        <fullName evidence="2">Uncharacterized protein</fullName>
    </submittedName>
</protein>
<feature type="transmembrane region" description="Helical" evidence="1">
    <location>
        <begin position="20"/>
        <end position="44"/>
    </location>
</feature>
<keyword evidence="3" id="KW-1185">Reference proteome</keyword>
<dbReference type="AlphaFoldDB" id="A0A0C2WE46"/>
<keyword evidence="1" id="KW-0812">Transmembrane</keyword>
<feature type="transmembrane region" description="Helical" evidence="1">
    <location>
        <begin position="221"/>
        <end position="242"/>
    </location>
</feature>
<accession>A0A0C2WE46</accession>
<reference evidence="2 3" key="1">
    <citation type="submission" date="2014-04" db="EMBL/GenBank/DDBJ databases">
        <title>Evolutionary Origins and Diversification of the Mycorrhizal Mutualists.</title>
        <authorList>
            <consortium name="DOE Joint Genome Institute"/>
            <consortium name="Mycorrhizal Genomics Consortium"/>
            <person name="Kohler A."/>
            <person name="Kuo A."/>
            <person name="Nagy L.G."/>
            <person name="Floudas D."/>
            <person name="Copeland A."/>
            <person name="Barry K.W."/>
            <person name="Cichocki N."/>
            <person name="Veneault-Fourrey C."/>
            <person name="LaButti K."/>
            <person name="Lindquist E.A."/>
            <person name="Lipzen A."/>
            <person name="Lundell T."/>
            <person name="Morin E."/>
            <person name="Murat C."/>
            <person name="Riley R."/>
            <person name="Ohm R."/>
            <person name="Sun H."/>
            <person name="Tunlid A."/>
            <person name="Henrissat B."/>
            <person name="Grigoriev I.V."/>
            <person name="Hibbett D.S."/>
            <person name="Martin F."/>
        </authorList>
    </citation>
    <scope>NUCLEOTIDE SEQUENCE [LARGE SCALE GENOMIC DNA]</scope>
    <source>
        <strain evidence="2 3">Koide BX008</strain>
    </source>
</reference>
<feature type="transmembrane region" description="Helical" evidence="1">
    <location>
        <begin position="178"/>
        <end position="200"/>
    </location>
</feature>
<dbReference type="HOGENOM" id="CLU_044614_1_1_1"/>
<dbReference type="OrthoDB" id="3357408at2759"/>
<evidence type="ECO:0000313" key="3">
    <source>
        <dbReference type="Proteomes" id="UP000054549"/>
    </source>
</evidence>
<organism evidence="2 3">
    <name type="scientific">Amanita muscaria (strain Koide BX008)</name>
    <dbReference type="NCBI Taxonomy" id="946122"/>
    <lineage>
        <taxon>Eukaryota</taxon>
        <taxon>Fungi</taxon>
        <taxon>Dikarya</taxon>
        <taxon>Basidiomycota</taxon>
        <taxon>Agaricomycotina</taxon>
        <taxon>Agaricomycetes</taxon>
        <taxon>Agaricomycetidae</taxon>
        <taxon>Agaricales</taxon>
        <taxon>Pluteineae</taxon>
        <taxon>Amanitaceae</taxon>
        <taxon>Amanita</taxon>
    </lineage>
</organism>
<name>A0A0C2WE46_AMAMK</name>
<feature type="transmembrane region" description="Helical" evidence="1">
    <location>
        <begin position="128"/>
        <end position="153"/>
    </location>
</feature>
<dbReference type="Proteomes" id="UP000054549">
    <property type="component" value="Unassembled WGS sequence"/>
</dbReference>
<sequence>MEGSSQDIFPLSTYSQPFAIAVLIRGILYGVYVATFAHSCYLLVYRNHIQNPRNRFDKKLLSITIFIFVFLTMSLGVTFQILLNLLQDNKRSAILSIVKIFIENTMVLITNAVLIYRCWIVYTNSCPWTTIFVPLFLWISTLTCSILIVYHYALVYRTLLPTTPDASVLFSREVPESVPYWVVFYVFDIVINIYVTYGIIHRIRACSHVPGSRQLYTISKILAQFCCLYITTTSLSLISVIVDHNNVHDVAILDTMRFALDSINLMIPGITFNIIQIFVHRQRAKVESSIRMRSGVRTLPSSPYNHFREVSVLDEMGVSEY</sequence>
<proteinExistence type="predicted"/>
<evidence type="ECO:0000256" key="1">
    <source>
        <dbReference type="SAM" id="Phobius"/>
    </source>
</evidence>